<organism evidence="2 3">
    <name type="scientific">Streptomyces albipurpureus</name>
    <dbReference type="NCBI Taxonomy" id="2897419"/>
    <lineage>
        <taxon>Bacteria</taxon>
        <taxon>Bacillati</taxon>
        <taxon>Actinomycetota</taxon>
        <taxon>Actinomycetes</taxon>
        <taxon>Kitasatosporales</taxon>
        <taxon>Streptomycetaceae</taxon>
        <taxon>Streptomyces</taxon>
    </lineage>
</organism>
<protein>
    <submittedName>
        <fullName evidence="2">DUF5680 domain-containing protein</fullName>
    </submittedName>
</protein>
<sequence length="158" mass="17241">METLTLTSVALESFIVRAKSATYVGGAGKVAPIRTASHDLEYREGDLVYRDSYFGGTDFLGQETVHGADRPIWGMNYYGYLLTDGIDAFTAGETIKAALTALYAEGRFLGGFRHTAGGLTYVDETVGEVNRFRGIEHIATADGTLVYELRYHGGRILD</sequence>
<dbReference type="EMBL" id="JAMQAW010000007">
    <property type="protein sequence ID" value="MCM2388386.1"/>
    <property type="molecule type" value="Genomic_DNA"/>
</dbReference>
<evidence type="ECO:0000313" key="2">
    <source>
        <dbReference type="EMBL" id="MCM2388386.1"/>
    </source>
</evidence>
<reference evidence="2" key="1">
    <citation type="submission" date="2022-06" db="EMBL/GenBank/DDBJ databases">
        <title>Genome public.</title>
        <authorList>
            <person name="Sun Q."/>
        </authorList>
    </citation>
    <scope>NUCLEOTIDE SEQUENCE</scope>
    <source>
        <strain evidence="2">CWNU-1</strain>
    </source>
</reference>
<feature type="domain" description="DUF5680" evidence="1">
    <location>
        <begin position="51"/>
        <end position="156"/>
    </location>
</feature>
<dbReference type="InterPro" id="IPR043735">
    <property type="entry name" value="DUF5680"/>
</dbReference>
<gene>
    <name evidence="2" type="ORF">NBG84_08755</name>
</gene>
<dbReference type="Pfam" id="PF18931">
    <property type="entry name" value="DUF5680"/>
    <property type="match status" value="1"/>
</dbReference>
<dbReference type="RefSeq" id="WP_250918722.1">
    <property type="nucleotide sequence ID" value="NZ_JAMQAW010000007.1"/>
</dbReference>
<evidence type="ECO:0000259" key="1">
    <source>
        <dbReference type="Pfam" id="PF18931"/>
    </source>
</evidence>
<dbReference type="Proteomes" id="UP001431429">
    <property type="component" value="Unassembled WGS sequence"/>
</dbReference>
<proteinExistence type="predicted"/>
<keyword evidence="3" id="KW-1185">Reference proteome</keyword>
<evidence type="ECO:0000313" key="3">
    <source>
        <dbReference type="Proteomes" id="UP001431429"/>
    </source>
</evidence>
<accession>A0ABT0UJL1</accession>
<name>A0ABT0UJL1_9ACTN</name>
<comment type="caution">
    <text evidence="2">The sequence shown here is derived from an EMBL/GenBank/DDBJ whole genome shotgun (WGS) entry which is preliminary data.</text>
</comment>